<keyword evidence="4" id="KW-1185">Reference proteome</keyword>
<dbReference type="PANTHER" id="PTHR28527:SF1">
    <property type="entry name" value="SWI5-DEPENDENT RECOMBINATION DNA REPAIR PROTEIN 1"/>
    <property type="match status" value="1"/>
</dbReference>
<dbReference type="EMBL" id="QKYT01000105">
    <property type="protein sequence ID" value="RIA93372.1"/>
    <property type="molecule type" value="Genomic_DNA"/>
</dbReference>
<evidence type="ECO:0000313" key="4">
    <source>
        <dbReference type="Proteomes" id="UP000265703"/>
    </source>
</evidence>
<accession>A0A397T693</accession>
<organism evidence="3 4">
    <name type="scientific">Glomus cerebriforme</name>
    <dbReference type="NCBI Taxonomy" id="658196"/>
    <lineage>
        <taxon>Eukaryota</taxon>
        <taxon>Fungi</taxon>
        <taxon>Fungi incertae sedis</taxon>
        <taxon>Mucoromycota</taxon>
        <taxon>Glomeromycotina</taxon>
        <taxon>Glomeromycetes</taxon>
        <taxon>Glomerales</taxon>
        <taxon>Glomeraceae</taxon>
        <taxon>Glomus</taxon>
    </lineage>
</organism>
<feature type="region of interest" description="Disordered" evidence="1">
    <location>
        <begin position="136"/>
        <end position="189"/>
    </location>
</feature>
<dbReference type="PANTHER" id="PTHR28527">
    <property type="entry name" value="MATING-TYPE SWITCHING PROTEIN SWI2-RELATED"/>
    <property type="match status" value="1"/>
</dbReference>
<keyword evidence="2" id="KW-0732">Signal</keyword>
<feature type="region of interest" description="Disordered" evidence="1">
    <location>
        <begin position="271"/>
        <end position="297"/>
    </location>
</feature>
<feature type="signal peptide" evidence="2">
    <location>
        <begin position="1"/>
        <end position="25"/>
    </location>
</feature>
<gene>
    <name evidence="3" type="ORF">C1645_874146</name>
</gene>
<dbReference type="Gene3D" id="6.10.140.1020">
    <property type="match status" value="1"/>
</dbReference>
<protein>
    <submittedName>
        <fullName evidence="3">Uncharacterized protein</fullName>
    </submittedName>
</protein>
<proteinExistence type="predicted"/>
<feature type="chain" id="PRO_5017426173" evidence="2">
    <location>
        <begin position="26"/>
        <end position="329"/>
    </location>
</feature>
<dbReference type="GO" id="GO:0006310">
    <property type="term" value="P:DNA recombination"/>
    <property type="evidence" value="ECO:0007669"/>
    <property type="project" value="TreeGrafter"/>
</dbReference>
<dbReference type="AlphaFoldDB" id="A0A397T693"/>
<comment type="caution">
    <text evidence="3">The sequence shown here is derived from an EMBL/GenBank/DDBJ whole genome shotgun (WGS) entry which is preliminary data.</text>
</comment>
<evidence type="ECO:0000256" key="2">
    <source>
        <dbReference type="SAM" id="SignalP"/>
    </source>
</evidence>
<feature type="compositionally biased region" description="Basic and acidic residues" evidence="1">
    <location>
        <begin position="178"/>
        <end position="189"/>
    </location>
</feature>
<reference evidence="3 4" key="1">
    <citation type="submission" date="2018-06" db="EMBL/GenBank/DDBJ databases">
        <title>Comparative genomics reveals the genomic features of Rhizophagus irregularis, R. cerebriforme, R. diaphanum and Gigaspora rosea, and their symbiotic lifestyle signature.</title>
        <authorList>
            <person name="Morin E."/>
            <person name="San Clemente H."/>
            <person name="Chen E.C.H."/>
            <person name="De La Providencia I."/>
            <person name="Hainaut M."/>
            <person name="Kuo A."/>
            <person name="Kohler A."/>
            <person name="Murat C."/>
            <person name="Tang N."/>
            <person name="Roy S."/>
            <person name="Loubradou J."/>
            <person name="Henrissat B."/>
            <person name="Grigoriev I.V."/>
            <person name="Corradi N."/>
            <person name="Roux C."/>
            <person name="Martin F.M."/>
        </authorList>
    </citation>
    <scope>NUCLEOTIDE SEQUENCE [LARGE SCALE GENOMIC DNA]</scope>
    <source>
        <strain evidence="3 4">DAOM 227022</strain>
    </source>
</reference>
<name>A0A397T693_9GLOM</name>
<sequence>MKANSFKIPSLTVITFYALLHISNSEETCHAWSKQGLIDTICSRNKGVSTKMRYKVQELFDRLVKKGIINLLTTRTDNKNQEITIYWIRTNLEKLSDIQESRQDSIELTSKSELNANRISTGSSRRSMASIISKAQSKLNSPLTPNTARSFSTQTPSKRKSSLPPSASTKKPKYKSPLSRESHDPETKALMDQKRELEKEIAKVEENIRRIKLLVKYQETNEGKTNEQLIKKWRQASQETAEYLFSKIPKEKSFLEEAGFSNAWGNWGWDNEDPQKQISSYSDGEEEDYKESSCQKNELEQNTMKSMLLRMGIDLKLIKWNEDDECFEE</sequence>
<evidence type="ECO:0000313" key="3">
    <source>
        <dbReference type="EMBL" id="RIA93372.1"/>
    </source>
</evidence>
<evidence type="ECO:0000256" key="1">
    <source>
        <dbReference type="SAM" id="MobiDB-lite"/>
    </source>
</evidence>
<dbReference type="OrthoDB" id="27934at2759"/>
<dbReference type="Proteomes" id="UP000265703">
    <property type="component" value="Unassembled WGS sequence"/>
</dbReference>
<feature type="compositionally biased region" description="Polar residues" evidence="1">
    <location>
        <begin position="136"/>
        <end position="156"/>
    </location>
</feature>